<organism evidence="5 6">
    <name type="scientific">Candidatus Kryptonium thompsonii</name>
    <dbReference type="NCBI Taxonomy" id="1633631"/>
    <lineage>
        <taxon>Bacteria</taxon>
        <taxon>Pseudomonadati</taxon>
        <taxon>Candidatus Kryptoniota</taxon>
        <taxon>Candidatus Kryptonium</taxon>
    </lineage>
</organism>
<accession>A0A0P1NXY4</accession>
<accession>A0A0P1LLQ1</accession>
<evidence type="ECO:0000259" key="4">
    <source>
        <dbReference type="PROSITE" id="PS50893"/>
    </source>
</evidence>
<dbReference type="Proteomes" id="UP000182011">
    <property type="component" value="Unassembled WGS sequence"/>
</dbReference>
<dbReference type="GO" id="GO:0016887">
    <property type="term" value="F:ATP hydrolysis activity"/>
    <property type="evidence" value="ECO:0007669"/>
    <property type="project" value="InterPro"/>
</dbReference>
<accession>A0A0P1LR97</accession>
<dbReference type="CDD" id="cd03230">
    <property type="entry name" value="ABC_DR_subfamily_A"/>
    <property type="match status" value="1"/>
</dbReference>
<dbReference type="EMBL" id="FAOP01000005">
    <property type="protein sequence ID" value="CUU06048.1"/>
    <property type="molecule type" value="Genomic_DNA"/>
</dbReference>
<dbReference type="OrthoDB" id="9775135at2"/>
<evidence type="ECO:0000256" key="3">
    <source>
        <dbReference type="ARBA" id="ARBA00022840"/>
    </source>
</evidence>
<keyword evidence="1" id="KW-0813">Transport</keyword>
<accession>A0A0S4N4U9</accession>
<dbReference type="GO" id="GO:0005524">
    <property type="term" value="F:ATP binding"/>
    <property type="evidence" value="ECO:0007669"/>
    <property type="project" value="UniProtKB-KW"/>
</dbReference>
<sequence length="262" mass="30010">MNILEIKDLSKTYSNGVRALDSLNLFLREGTILGLVGPNGAGKTTTINILAGLVKKDCGEIYIFGNKIRESDYEYKRFIGFVLEKPVYFEKLTGREYLEFVGSMFDIPRDETRRRVNNLLKLFELEEKSDELIEKYSAGMKKKVSIMAAIIHNPKLLILDEPLEGLDPMSSKLVKDILRSMVNRGASVLISSHYLDMVERFCDEVAIINKGRIVFQDRTENIQKRIKDEISKETYATLEEIFIKVVSDNSGVKDVRKEIDWI</sequence>
<proteinExistence type="predicted"/>
<evidence type="ECO:0000256" key="2">
    <source>
        <dbReference type="ARBA" id="ARBA00022741"/>
    </source>
</evidence>
<dbReference type="InterPro" id="IPR003439">
    <property type="entry name" value="ABC_transporter-like_ATP-bd"/>
</dbReference>
<keyword evidence="2" id="KW-0547">Nucleotide-binding</keyword>
<dbReference type="PANTHER" id="PTHR42939:SF1">
    <property type="entry name" value="ABC TRANSPORTER ATP-BINDING PROTEIN ALBC-RELATED"/>
    <property type="match status" value="1"/>
</dbReference>
<accession>A0A0P1LJE7</accession>
<dbReference type="STRING" id="1633631.GCA_001442925_01412"/>
<gene>
    <name evidence="5" type="ORF">JGI4_01417</name>
</gene>
<dbReference type="InterPro" id="IPR027417">
    <property type="entry name" value="P-loop_NTPase"/>
</dbReference>
<dbReference type="AlphaFoldDB" id="A0A0P1LV86"/>
<accession>A0A0P1LN65</accession>
<evidence type="ECO:0000313" key="6">
    <source>
        <dbReference type="Proteomes" id="UP000182011"/>
    </source>
</evidence>
<evidence type="ECO:0000256" key="1">
    <source>
        <dbReference type="ARBA" id="ARBA00022448"/>
    </source>
</evidence>
<accession>A0A0P1MEH2</accession>
<reference evidence="6" key="1">
    <citation type="submission" date="2015-11" db="EMBL/GenBank/DDBJ databases">
        <authorList>
            <person name="Varghese N."/>
        </authorList>
    </citation>
    <scope>NUCLEOTIDE SEQUENCE [LARGE SCALE GENOMIC DNA]</scope>
</reference>
<dbReference type="PANTHER" id="PTHR42939">
    <property type="entry name" value="ABC TRANSPORTER ATP-BINDING PROTEIN ALBC-RELATED"/>
    <property type="match status" value="1"/>
</dbReference>
<evidence type="ECO:0000313" key="5">
    <source>
        <dbReference type="EMBL" id="CUU06048.1"/>
    </source>
</evidence>
<dbReference type="SUPFAM" id="SSF52540">
    <property type="entry name" value="P-loop containing nucleoside triphosphate hydrolases"/>
    <property type="match status" value="1"/>
</dbReference>
<accession>A0A0P1LV86</accession>
<dbReference type="RefSeq" id="WP_082349196.1">
    <property type="nucleotide sequence ID" value="NZ_CZVJ01000015.1"/>
</dbReference>
<dbReference type="PROSITE" id="PS50893">
    <property type="entry name" value="ABC_TRANSPORTER_2"/>
    <property type="match status" value="1"/>
</dbReference>
<dbReference type="Pfam" id="PF00005">
    <property type="entry name" value="ABC_tran"/>
    <property type="match status" value="1"/>
</dbReference>
<name>A0A0P1LV86_9BACT</name>
<keyword evidence="3 5" id="KW-0067">ATP-binding</keyword>
<dbReference type="InterPro" id="IPR003593">
    <property type="entry name" value="AAA+_ATPase"/>
</dbReference>
<dbReference type="Gene3D" id="3.40.50.300">
    <property type="entry name" value="P-loop containing nucleotide triphosphate hydrolases"/>
    <property type="match status" value="1"/>
</dbReference>
<dbReference type="SMART" id="SM00382">
    <property type="entry name" value="AAA"/>
    <property type="match status" value="1"/>
</dbReference>
<dbReference type="InterPro" id="IPR051782">
    <property type="entry name" value="ABC_Transporter_VariousFunc"/>
</dbReference>
<protein>
    <submittedName>
        <fullName evidence="5">ABC-2 type transport system ATP-binding protein</fullName>
    </submittedName>
</protein>
<accession>A0A0P1MCG3</accession>
<accession>A0A0P1NVD1</accession>
<feature type="domain" description="ABC transporter" evidence="4">
    <location>
        <begin position="4"/>
        <end position="235"/>
    </location>
</feature>